<evidence type="ECO:0000256" key="1">
    <source>
        <dbReference type="SAM" id="Phobius"/>
    </source>
</evidence>
<dbReference type="Gramene" id="KXG24077">
    <property type="protein sequence ID" value="KXG24077"/>
    <property type="gene ID" value="SORBI_3008G181200"/>
</dbReference>
<reference evidence="2 3" key="1">
    <citation type="journal article" date="2009" name="Nature">
        <title>The Sorghum bicolor genome and the diversification of grasses.</title>
        <authorList>
            <person name="Paterson A.H."/>
            <person name="Bowers J.E."/>
            <person name="Bruggmann R."/>
            <person name="Dubchak I."/>
            <person name="Grimwood J."/>
            <person name="Gundlach H."/>
            <person name="Haberer G."/>
            <person name="Hellsten U."/>
            <person name="Mitros T."/>
            <person name="Poliakov A."/>
            <person name="Schmutz J."/>
            <person name="Spannagl M."/>
            <person name="Tang H."/>
            <person name="Wang X."/>
            <person name="Wicker T."/>
            <person name="Bharti A.K."/>
            <person name="Chapman J."/>
            <person name="Feltus F.A."/>
            <person name="Gowik U."/>
            <person name="Grigoriev I.V."/>
            <person name="Lyons E."/>
            <person name="Maher C.A."/>
            <person name="Martis M."/>
            <person name="Narechania A."/>
            <person name="Otillar R.P."/>
            <person name="Penning B.W."/>
            <person name="Salamov A.A."/>
            <person name="Wang Y."/>
            <person name="Zhang L."/>
            <person name="Carpita N.C."/>
            <person name="Freeling M."/>
            <person name="Gingle A.R."/>
            <person name="Hash C.T."/>
            <person name="Keller B."/>
            <person name="Klein P."/>
            <person name="Kresovich S."/>
            <person name="McCann M.C."/>
            <person name="Ming R."/>
            <person name="Peterson D.G."/>
            <person name="Mehboob-ur-Rahman"/>
            <person name="Ware D."/>
            <person name="Westhoff P."/>
            <person name="Mayer K.F."/>
            <person name="Messing J."/>
            <person name="Rokhsar D.S."/>
        </authorList>
    </citation>
    <scope>NUCLEOTIDE SEQUENCE [LARGE SCALE GENOMIC DNA]</scope>
    <source>
        <strain evidence="3">cv. BTx623</strain>
    </source>
</reference>
<keyword evidence="3" id="KW-1185">Reference proteome</keyword>
<proteinExistence type="predicted"/>
<accession>A0A1B6PEM7</accession>
<feature type="transmembrane region" description="Helical" evidence="1">
    <location>
        <begin position="46"/>
        <end position="64"/>
    </location>
</feature>
<organism evidence="2 3">
    <name type="scientific">Sorghum bicolor</name>
    <name type="common">Sorghum</name>
    <name type="synonym">Sorghum vulgare</name>
    <dbReference type="NCBI Taxonomy" id="4558"/>
    <lineage>
        <taxon>Eukaryota</taxon>
        <taxon>Viridiplantae</taxon>
        <taxon>Streptophyta</taxon>
        <taxon>Embryophyta</taxon>
        <taxon>Tracheophyta</taxon>
        <taxon>Spermatophyta</taxon>
        <taxon>Magnoliopsida</taxon>
        <taxon>Liliopsida</taxon>
        <taxon>Poales</taxon>
        <taxon>Poaceae</taxon>
        <taxon>PACMAD clade</taxon>
        <taxon>Panicoideae</taxon>
        <taxon>Andropogonodae</taxon>
        <taxon>Andropogoneae</taxon>
        <taxon>Sorghinae</taxon>
        <taxon>Sorghum</taxon>
    </lineage>
</organism>
<feature type="transmembrane region" description="Helical" evidence="1">
    <location>
        <begin position="76"/>
        <end position="94"/>
    </location>
</feature>
<keyword evidence="1" id="KW-0812">Transmembrane</keyword>
<dbReference type="EMBL" id="CM000767">
    <property type="protein sequence ID" value="KXG24077.1"/>
    <property type="molecule type" value="Genomic_DNA"/>
</dbReference>
<sequence>MAASDFQAVWSASEVYAFRGWVPSVHDAGWGRRPPPPPPPPLRLELLDYVGCLVIVLVVCITALHFRGFLLDDEYSIVNVLALLLTRIMHMLVIKSSPAPSSWTALALLPTCPAPALSTPPVCYEWEKPAAAMVLPVSSGSAADSNWRSNEQDCDYTAARKCFDSLVRDAAWTCDEQDDYNAAMKCFDSLVHNAASICFVCSYDAIPLTRQFDDPPPT</sequence>
<dbReference type="Proteomes" id="UP000000768">
    <property type="component" value="Chromosome 8"/>
</dbReference>
<reference evidence="3" key="2">
    <citation type="journal article" date="2018" name="Plant J.">
        <title>The Sorghum bicolor reference genome: improved assembly, gene annotations, a transcriptome atlas, and signatures of genome organization.</title>
        <authorList>
            <person name="McCormick R.F."/>
            <person name="Truong S.K."/>
            <person name="Sreedasyam A."/>
            <person name="Jenkins J."/>
            <person name="Shu S."/>
            <person name="Sims D."/>
            <person name="Kennedy M."/>
            <person name="Amirebrahimi M."/>
            <person name="Weers B.D."/>
            <person name="McKinley B."/>
            <person name="Mattison A."/>
            <person name="Morishige D.T."/>
            <person name="Grimwood J."/>
            <person name="Schmutz J."/>
            <person name="Mullet J.E."/>
        </authorList>
    </citation>
    <scope>NUCLEOTIDE SEQUENCE [LARGE SCALE GENOMIC DNA]</scope>
    <source>
        <strain evidence="3">cv. BTx623</strain>
    </source>
</reference>
<gene>
    <name evidence="2" type="ORF">SORBI_3008G181200</name>
</gene>
<dbReference type="AlphaFoldDB" id="A0A1B6PEM7"/>
<dbReference type="InParanoid" id="A0A1B6PEM7"/>
<keyword evidence="1" id="KW-1133">Transmembrane helix</keyword>
<evidence type="ECO:0000313" key="3">
    <source>
        <dbReference type="Proteomes" id="UP000000768"/>
    </source>
</evidence>
<dbReference type="OrthoDB" id="10449806at2759"/>
<protein>
    <submittedName>
        <fullName evidence="2">Uncharacterized protein</fullName>
    </submittedName>
</protein>
<keyword evidence="1" id="KW-0472">Membrane</keyword>
<evidence type="ECO:0000313" key="2">
    <source>
        <dbReference type="EMBL" id="KXG24077.1"/>
    </source>
</evidence>
<name>A0A1B6PEM7_SORBI</name>